<dbReference type="Proteomes" id="UP000772591">
    <property type="component" value="Unassembled WGS sequence"/>
</dbReference>
<organism evidence="1 2">
    <name type="scientific">Pseudomonas gregormendelii</name>
    <dbReference type="NCBI Taxonomy" id="1628277"/>
    <lineage>
        <taxon>Bacteria</taxon>
        <taxon>Pseudomonadati</taxon>
        <taxon>Pseudomonadota</taxon>
        <taxon>Gammaproteobacteria</taxon>
        <taxon>Pseudomonadales</taxon>
        <taxon>Pseudomonadaceae</taxon>
        <taxon>Pseudomonas</taxon>
    </lineage>
</organism>
<sequence length="129" mass="14917">MKTKQPSPQHSAVSIRQQRYRQRMEELGFRRTTLWLHQESEHLGYKHGHEGGKLLPVPVGLNAVSFCNGWFRGAGDQEMPIFCTCCQNQMGHGSARDYYDLFTLRPYELICEECEKLIEAEKMACDTPH</sequence>
<proteinExistence type="predicted"/>
<evidence type="ECO:0000313" key="2">
    <source>
        <dbReference type="Proteomes" id="UP000772591"/>
    </source>
</evidence>
<reference evidence="1 2" key="1">
    <citation type="journal article" date="2021" name="Int. J. Syst. Evol. Microbiol.">
        <title>Pseudomonas piscium sp. nov., Pseudomonas pisciculturae sp. nov., Pseudomonas mucoides sp. nov. and Pseudomonas neuropathica sp. nov. isolated from rainbow trout.</title>
        <authorList>
            <person name="Duman M."/>
            <person name="Mulet M."/>
            <person name="Altun S."/>
            <person name="Saticioglu I.B."/>
            <person name="Gomila M."/>
            <person name="Lalucat J."/>
            <person name="Garcia-Valdes E."/>
        </authorList>
    </citation>
    <scope>NUCLEOTIDE SEQUENCE [LARGE SCALE GENOMIC DNA]</scope>
    <source>
        <strain evidence="1 2">LMG 28632</strain>
    </source>
</reference>
<comment type="caution">
    <text evidence="1">The sequence shown here is derived from an EMBL/GenBank/DDBJ whole genome shotgun (WGS) entry which is preliminary data.</text>
</comment>
<name>A0ABS3AKM4_9PSED</name>
<evidence type="ECO:0000313" key="1">
    <source>
        <dbReference type="EMBL" id="MBN3967545.1"/>
    </source>
</evidence>
<accession>A0ABS3AKM4</accession>
<protein>
    <submittedName>
        <fullName evidence="1">Uncharacterized protein</fullName>
    </submittedName>
</protein>
<dbReference type="EMBL" id="JADEVO010000031">
    <property type="protein sequence ID" value="MBN3967545.1"/>
    <property type="molecule type" value="Genomic_DNA"/>
</dbReference>
<keyword evidence="2" id="KW-1185">Reference proteome</keyword>
<gene>
    <name evidence="1" type="ORF">IMW75_19995</name>
</gene>
<dbReference type="RefSeq" id="WP_205893530.1">
    <property type="nucleotide sequence ID" value="NZ_JADEVO010000031.1"/>
</dbReference>